<name>A0ABD3QJ70_9STRA</name>
<dbReference type="AlphaFoldDB" id="A0ABD3QJ70"/>
<organism evidence="2 3">
    <name type="scientific">Cyclotella atomus</name>
    <dbReference type="NCBI Taxonomy" id="382360"/>
    <lineage>
        <taxon>Eukaryota</taxon>
        <taxon>Sar</taxon>
        <taxon>Stramenopiles</taxon>
        <taxon>Ochrophyta</taxon>
        <taxon>Bacillariophyta</taxon>
        <taxon>Coscinodiscophyceae</taxon>
        <taxon>Thalassiosirophycidae</taxon>
        <taxon>Stephanodiscales</taxon>
        <taxon>Stephanodiscaceae</taxon>
        <taxon>Cyclotella</taxon>
    </lineage>
</organism>
<keyword evidence="3" id="KW-1185">Reference proteome</keyword>
<gene>
    <name evidence="2" type="ORF">ACHAWO_000178</name>
</gene>
<protein>
    <submittedName>
        <fullName evidence="2">Uncharacterized protein</fullName>
    </submittedName>
</protein>
<sequence length="339" mass="38128">MPKPNSGAPATFEDVDNPAGWSDFTFAARCDKKDKYTAHFTPCGANVVPLNADGEREIDGWKFHYTGWEADEFRETHVDLLKKFGFNKDTKDSPLHWYQLLFSICNPAMSGTEDDGTMPLYTHAAACSNIYAYAAKNWGGGYSHSFNQVSEMELVRWNGIPIRHGARNGQPGLLHHRWFTAEGPAEIQFLLSRVEEMIASDVAPVSEQLAVVNYYSASGTKKSLPAKKIYITYRHGTADNQFSGDNVLKFAGEKGFGLTLTTRRDRFANGLKDYMYDEKVDVSNAKQAKVMTEYSPPEGLLPGDENFRVNTKQMYLQRSDKVNKRRKKETPAYVDEGVT</sequence>
<evidence type="ECO:0000313" key="2">
    <source>
        <dbReference type="EMBL" id="KAL3800498.1"/>
    </source>
</evidence>
<comment type="caution">
    <text evidence="2">The sequence shown here is derived from an EMBL/GenBank/DDBJ whole genome shotgun (WGS) entry which is preliminary data.</text>
</comment>
<proteinExistence type="predicted"/>
<evidence type="ECO:0000256" key="1">
    <source>
        <dbReference type="SAM" id="MobiDB-lite"/>
    </source>
</evidence>
<accession>A0ABD3QJ70</accession>
<dbReference type="EMBL" id="JALLPJ020000157">
    <property type="protein sequence ID" value="KAL3800498.1"/>
    <property type="molecule type" value="Genomic_DNA"/>
</dbReference>
<dbReference type="Proteomes" id="UP001530400">
    <property type="component" value="Unassembled WGS sequence"/>
</dbReference>
<evidence type="ECO:0000313" key="3">
    <source>
        <dbReference type="Proteomes" id="UP001530400"/>
    </source>
</evidence>
<reference evidence="2 3" key="1">
    <citation type="submission" date="2024-10" db="EMBL/GenBank/DDBJ databases">
        <title>Updated reference genomes for cyclostephanoid diatoms.</title>
        <authorList>
            <person name="Roberts W.R."/>
            <person name="Alverson A.J."/>
        </authorList>
    </citation>
    <scope>NUCLEOTIDE SEQUENCE [LARGE SCALE GENOMIC DNA]</scope>
    <source>
        <strain evidence="2 3">AJA010-31</strain>
    </source>
</reference>
<feature type="region of interest" description="Disordered" evidence="1">
    <location>
        <begin position="319"/>
        <end position="339"/>
    </location>
</feature>